<accession>X1VX78</accession>
<gene>
    <name evidence="1" type="ORF">S12H4_44741</name>
</gene>
<comment type="caution">
    <text evidence="1">The sequence shown here is derived from an EMBL/GenBank/DDBJ whole genome shotgun (WGS) entry which is preliminary data.</text>
</comment>
<feature type="non-terminal residue" evidence="1">
    <location>
        <position position="1"/>
    </location>
</feature>
<reference evidence="1" key="1">
    <citation type="journal article" date="2014" name="Front. Microbiol.">
        <title>High frequency of phylogenetically diverse reductive dehalogenase-homologous genes in deep subseafloor sedimentary metagenomes.</title>
        <authorList>
            <person name="Kawai M."/>
            <person name="Futagami T."/>
            <person name="Toyoda A."/>
            <person name="Takaki Y."/>
            <person name="Nishi S."/>
            <person name="Hori S."/>
            <person name="Arai W."/>
            <person name="Tsubouchi T."/>
            <person name="Morono Y."/>
            <person name="Uchiyama I."/>
            <person name="Ito T."/>
            <person name="Fujiyama A."/>
            <person name="Inagaki F."/>
            <person name="Takami H."/>
        </authorList>
    </citation>
    <scope>NUCLEOTIDE SEQUENCE</scope>
    <source>
        <strain evidence="1">Expedition CK06-06</strain>
    </source>
</reference>
<evidence type="ECO:0000313" key="1">
    <source>
        <dbReference type="EMBL" id="GAJ16180.1"/>
    </source>
</evidence>
<dbReference type="AlphaFoldDB" id="X1VX78"/>
<name>X1VX78_9ZZZZ</name>
<dbReference type="EMBL" id="BARW01027593">
    <property type="protein sequence ID" value="GAJ16180.1"/>
    <property type="molecule type" value="Genomic_DNA"/>
</dbReference>
<sequence>SLRNLKYDNGILNIPLFLAEYIDKFISLAKQ</sequence>
<organism evidence="1">
    <name type="scientific">marine sediment metagenome</name>
    <dbReference type="NCBI Taxonomy" id="412755"/>
    <lineage>
        <taxon>unclassified sequences</taxon>
        <taxon>metagenomes</taxon>
        <taxon>ecological metagenomes</taxon>
    </lineage>
</organism>
<protein>
    <submittedName>
        <fullName evidence="1">Uncharacterized protein</fullName>
    </submittedName>
</protein>
<proteinExistence type="predicted"/>